<evidence type="ECO:0000313" key="3">
    <source>
        <dbReference type="Proteomes" id="UP001066276"/>
    </source>
</evidence>
<keyword evidence="3" id="KW-1185">Reference proteome</keyword>
<dbReference type="AlphaFoldDB" id="A0AAV7LEJ3"/>
<accession>A0AAV7LEJ3</accession>
<feature type="region of interest" description="Disordered" evidence="1">
    <location>
        <begin position="1"/>
        <end position="21"/>
    </location>
</feature>
<feature type="non-terminal residue" evidence="2">
    <location>
        <position position="58"/>
    </location>
</feature>
<name>A0AAV7LEJ3_PLEWA</name>
<protein>
    <submittedName>
        <fullName evidence="2">Uncharacterized protein</fullName>
    </submittedName>
</protein>
<comment type="caution">
    <text evidence="2">The sequence shown here is derived from an EMBL/GenBank/DDBJ whole genome shotgun (WGS) entry which is preliminary data.</text>
</comment>
<evidence type="ECO:0000256" key="1">
    <source>
        <dbReference type="SAM" id="MobiDB-lite"/>
    </source>
</evidence>
<proteinExistence type="predicted"/>
<dbReference type="Proteomes" id="UP001066276">
    <property type="component" value="Chromosome 12"/>
</dbReference>
<sequence length="58" mass="6376">MTRCVVHSSDTDHKEEVSSALKSSVSQGHGALCTQELQITRTQCVVHSRAADHKDTLR</sequence>
<evidence type="ECO:0000313" key="2">
    <source>
        <dbReference type="EMBL" id="KAJ1085970.1"/>
    </source>
</evidence>
<gene>
    <name evidence="2" type="ORF">NDU88_006094</name>
</gene>
<organism evidence="2 3">
    <name type="scientific">Pleurodeles waltl</name>
    <name type="common">Iberian ribbed newt</name>
    <dbReference type="NCBI Taxonomy" id="8319"/>
    <lineage>
        <taxon>Eukaryota</taxon>
        <taxon>Metazoa</taxon>
        <taxon>Chordata</taxon>
        <taxon>Craniata</taxon>
        <taxon>Vertebrata</taxon>
        <taxon>Euteleostomi</taxon>
        <taxon>Amphibia</taxon>
        <taxon>Batrachia</taxon>
        <taxon>Caudata</taxon>
        <taxon>Salamandroidea</taxon>
        <taxon>Salamandridae</taxon>
        <taxon>Pleurodelinae</taxon>
        <taxon>Pleurodeles</taxon>
    </lineage>
</organism>
<reference evidence="2" key="1">
    <citation type="journal article" date="2022" name="bioRxiv">
        <title>Sequencing and chromosome-scale assembly of the giantPleurodeles waltlgenome.</title>
        <authorList>
            <person name="Brown T."/>
            <person name="Elewa A."/>
            <person name="Iarovenko S."/>
            <person name="Subramanian E."/>
            <person name="Araus A.J."/>
            <person name="Petzold A."/>
            <person name="Susuki M."/>
            <person name="Suzuki K.-i.T."/>
            <person name="Hayashi T."/>
            <person name="Toyoda A."/>
            <person name="Oliveira C."/>
            <person name="Osipova E."/>
            <person name="Leigh N.D."/>
            <person name="Simon A."/>
            <person name="Yun M.H."/>
        </authorList>
    </citation>
    <scope>NUCLEOTIDE SEQUENCE</scope>
    <source>
        <strain evidence="2">20211129_DDA</strain>
        <tissue evidence="2">Liver</tissue>
    </source>
</reference>
<dbReference type="EMBL" id="JANPWB010000016">
    <property type="protein sequence ID" value="KAJ1085970.1"/>
    <property type="molecule type" value="Genomic_DNA"/>
</dbReference>